<feature type="transmembrane region" description="Helical" evidence="7">
    <location>
        <begin position="203"/>
        <end position="223"/>
    </location>
</feature>
<keyword evidence="4 7" id="KW-0812">Transmembrane</keyword>
<keyword evidence="2" id="KW-1003">Cell membrane</keyword>
<feature type="transmembrane region" description="Helical" evidence="7">
    <location>
        <begin position="12"/>
        <end position="31"/>
    </location>
</feature>
<dbReference type="AlphaFoldDB" id="A0A897NAE0"/>
<dbReference type="EMBL" id="CP064788">
    <property type="protein sequence ID" value="QSG09318.1"/>
    <property type="molecule type" value="Genomic_DNA"/>
</dbReference>
<evidence type="ECO:0000256" key="3">
    <source>
        <dbReference type="ARBA" id="ARBA00022679"/>
    </source>
</evidence>
<evidence type="ECO:0000256" key="1">
    <source>
        <dbReference type="ARBA" id="ARBA00004651"/>
    </source>
</evidence>
<evidence type="ECO:0000313" key="8">
    <source>
        <dbReference type="EMBL" id="QSG09318.1"/>
    </source>
</evidence>
<name>A0A897NAE0_9EURY</name>
<keyword evidence="3" id="KW-0808">Transferase</keyword>
<dbReference type="GeneID" id="68852548"/>
<organism evidence="8 9">
    <name type="scientific">Halapricum desulfuricans</name>
    <dbReference type="NCBI Taxonomy" id="2841257"/>
    <lineage>
        <taxon>Archaea</taxon>
        <taxon>Methanobacteriati</taxon>
        <taxon>Methanobacteriota</taxon>
        <taxon>Stenosarchaea group</taxon>
        <taxon>Halobacteria</taxon>
        <taxon>Halobacteriales</taxon>
        <taxon>Haloarculaceae</taxon>
        <taxon>Halapricum</taxon>
    </lineage>
</organism>
<gene>
    <name evidence="8" type="ORF">HSR122_1933</name>
</gene>
<keyword evidence="6 7" id="KW-0472">Membrane</keyword>
<dbReference type="RefSeq" id="WP_229109423.1">
    <property type="nucleotide sequence ID" value="NZ_CP064788.1"/>
</dbReference>
<dbReference type="KEGG" id="hds:HSR122_1933"/>
<feature type="transmembrane region" description="Helical" evidence="7">
    <location>
        <begin position="301"/>
        <end position="325"/>
    </location>
</feature>
<dbReference type="Proteomes" id="UP000662973">
    <property type="component" value="Chromosome"/>
</dbReference>
<feature type="transmembrane region" description="Helical" evidence="7">
    <location>
        <begin position="271"/>
        <end position="289"/>
    </location>
</feature>
<feature type="transmembrane region" description="Helical" evidence="7">
    <location>
        <begin position="94"/>
        <end position="113"/>
    </location>
</feature>
<evidence type="ECO:0000256" key="4">
    <source>
        <dbReference type="ARBA" id="ARBA00022692"/>
    </source>
</evidence>
<protein>
    <submittedName>
        <fullName evidence="8">Putative membrane protein</fullName>
    </submittedName>
</protein>
<feature type="transmembrane region" description="Helical" evidence="7">
    <location>
        <begin position="172"/>
        <end position="196"/>
    </location>
</feature>
<accession>A0A897NAE0</accession>
<proteinExistence type="predicted"/>
<feature type="transmembrane region" description="Helical" evidence="7">
    <location>
        <begin position="68"/>
        <end position="88"/>
    </location>
</feature>
<comment type="subcellular location">
    <subcellularLocation>
        <location evidence="1">Cell membrane</location>
        <topology evidence="1">Multi-pass membrane protein</topology>
    </subcellularLocation>
</comment>
<sequence length="415" mass="44621">MLDLEERNRGTRLVLLVGVALGLGNLAYVLLASPRHIAIDYRVYHLAGTVALEGGNFYAAVPEGLPGYFHYVYPPITVLGFVPLALLGGETVGFAVHTIETVLVGLGAAWLLVRYIERVGGGRLPWLDRGLIAAFVVGSVHSMSSLLFGQVNHHLVAALVVGFVALDADRETLAGVAFGLAAFLKVFPAAVGLWLLRRRAWRAIGSAVGFALAGFAAGLAVFGPELTAAYVERAIVPRFSPDAFAGGLAPGETYLTIRRPISVLLPTVDPALYGLLAALVLAPPVAYLYRTIEDREDRLVSIMGTMAAILVFFPSFPLYVVILYFPLVPLLYLLERGRPRRLLLAGALVASIAIRYDDLRQGFEMAGSAPDLLETVVRPVLTFVTPGLVGVLVILGACLLQRRHKHGPQFDPARD</sequence>
<evidence type="ECO:0000256" key="7">
    <source>
        <dbReference type="SAM" id="Phobius"/>
    </source>
</evidence>
<keyword evidence="9" id="KW-1185">Reference proteome</keyword>
<evidence type="ECO:0000313" key="9">
    <source>
        <dbReference type="Proteomes" id="UP000662973"/>
    </source>
</evidence>
<evidence type="ECO:0000256" key="2">
    <source>
        <dbReference type="ARBA" id="ARBA00022475"/>
    </source>
</evidence>
<evidence type="ECO:0000256" key="5">
    <source>
        <dbReference type="ARBA" id="ARBA00022989"/>
    </source>
</evidence>
<dbReference type="GO" id="GO:0005886">
    <property type="term" value="C:plasma membrane"/>
    <property type="evidence" value="ECO:0007669"/>
    <property type="project" value="UniProtKB-SubCell"/>
</dbReference>
<keyword evidence="5 7" id="KW-1133">Transmembrane helix</keyword>
<dbReference type="GO" id="GO:0016758">
    <property type="term" value="F:hexosyltransferase activity"/>
    <property type="evidence" value="ECO:0007669"/>
    <property type="project" value="InterPro"/>
</dbReference>
<feature type="transmembrane region" description="Helical" evidence="7">
    <location>
        <begin position="380"/>
        <end position="400"/>
    </location>
</feature>
<dbReference type="Pfam" id="PF09594">
    <property type="entry name" value="GT87"/>
    <property type="match status" value="1"/>
</dbReference>
<evidence type="ECO:0000256" key="6">
    <source>
        <dbReference type="ARBA" id="ARBA00023136"/>
    </source>
</evidence>
<dbReference type="InterPro" id="IPR018584">
    <property type="entry name" value="GT87"/>
</dbReference>
<reference evidence="8 9" key="1">
    <citation type="submission" date="2020-11" db="EMBL/GenBank/DDBJ databases">
        <title>Carbohydrate-dependent, anaerobic sulfur respiration: A novel catabolism in halophilic archaea.</title>
        <authorList>
            <person name="Sorokin D.Y."/>
            <person name="Messina E."/>
            <person name="Smedile F."/>
            <person name="La Cono V."/>
            <person name="Hallsworth J.E."/>
            <person name="Yakimov M.M."/>
        </authorList>
    </citation>
    <scope>NUCLEOTIDE SEQUENCE [LARGE SCALE GENOMIC DNA]</scope>
    <source>
        <strain evidence="8 9">HSR12-2</strain>
    </source>
</reference>